<name>A0A9X3IMA9_9HYPH</name>
<feature type="domain" description="ABM" evidence="1">
    <location>
        <begin position="3"/>
        <end position="92"/>
    </location>
</feature>
<reference evidence="2" key="1">
    <citation type="submission" date="2022-11" db="EMBL/GenBank/DDBJ databases">
        <title>Biodiversity and phylogenetic relationships of bacteria.</title>
        <authorList>
            <person name="Machado R.A.R."/>
            <person name="Bhat A."/>
            <person name="Loulou A."/>
            <person name="Kallel S."/>
        </authorList>
    </citation>
    <scope>NUCLEOTIDE SEQUENCE</scope>
    <source>
        <strain evidence="2">K-TC2</strain>
    </source>
</reference>
<evidence type="ECO:0000313" key="2">
    <source>
        <dbReference type="EMBL" id="MCX5571368.1"/>
    </source>
</evidence>
<evidence type="ECO:0000313" key="3">
    <source>
        <dbReference type="Proteomes" id="UP001144805"/>
    </source>
</evidence>
<dbReference type="Pfam" id="PF03992">
    <property type="entry name" value="ABM"/>
    <property type="match status" value="1"/>
</dbReference>
<dbReference type="Proteomes" id="UP001144805">
    <property type="component" value="Unassembled WGS sequence"/>
</dbReference>
<protein>
    <submittedName>
        <fullName evidence="2">Quinol monooxygenase</fullName>
    </submittedName>
</protein>
<dbReference type="Gene3D" id="3.30.70.100">
    <property type="match status" value="1"/>
</dbReference>
<dbReference type="InterPro" id="IPR007138">
    <property type="entry name" value="ABM_dom"/>
</dbReference>
<keyword evidence="2" id="KW-0503">Monooxygenase</keyword>
<dbReference type="InterPro" id="IPR050744">
    <property type="entry name" value="AI-2_Isomerase_LsrG"/>
</dbReference>
<organism evidence="2 3">
    <name type="scientific">Kaistia nematophila</name>
    <dbReference type="NCBI Taxonomy" id="2994654"/>
    <lineage>
        <taxon>Bacteria</taxon>
        <taxon>Pseudomonadati</taxon>
        <taxon>Pseudomonadota</taxon>
        <taxon>Alphaproteobacteria</taxon>
        <taxon>Hyphomicrobiales</taxon>
        <taxon>Kaistiaceae</taxon>
        <taxon>Kaistia</taxon>
    </lineage>
</organism>
<comment type="caution">
    <text evidence="2">The sequence shown here is derived from an EMBL/GenBank/DDBJ whole genome shotgun (WGS) entry which is preliminary data.</text>
</comment>
<dbReference type="InterPro" id="IPR011008">
    <property type="entry name" value="Dimeric_a/b-barrel"/>
</dbReference>
<gene>
    <name evidence="2" type="ORF">OSH07_19365</name>
</gene>
<keyword evidence="3" id="KW-1185">Reference proteome</keyword>
<proteinExistence type="predicted"/>
<dbReference type="GO" id="GO:0004497">
    <property type="term" value="F:monooxygenase activity"/>
    <property type="evidence" value="ECO:0007669"/>
    <property type="project" value="UniProtKB-KW"/>
</dbReference>
<sequence>MAITVIGTLKARPERRDELQGVLAAMVAPTRAEPGCINYDFHVDAADPCVFVFYENWRSDADLEAHMKMPHLQPLLAQADALLAEPVDVRRLTMISDLA</sequence>
<dbReference type="EMBL" id="JAPKNK010000009">
    <property type="protein sequence ID" value="MCX5571368.1"/>
    <property type="molecule type" value="Genomic_DNA"/>
</dbReference>
<dbReference type="PROSITE" id="PS51725">
    <property type="entry name" value="ABM"/>
    <property type="match status" value="1"/>
</dbReference>
<dbReference type="AlphaFoldDB" id="A0A9X3IMA9"/>
<accession>A0A9X3IMA9</accession>
<dbReference type="RefSeq" id="WP_266340315.1">
    <property type="nucleotide sequence ID" value="NZ_JAPKNK010000009.1"/>
</dbReference>
<dbReference type="PANTHER" id="PTHR33336:SF3">
    <property type="entry name" value="ABM DOMAIN-CONTAINING PROTEIN"/>
    <property type="match status" value="1"/>
</dbReference>
<dbReference type="PANTHER" id="PTHR33336">
    <property type="entry name" value="QUINOL MONOOXYGENASE YGIN-RELATED"/>
    <property type="match status" value="1"/>
</dbReference>
<keyword evidence="2" id="KW-0560">Oxidoreductase</keyword>
<dbReference type="SUPFAM" id="SSF54909">
    <property type="entry name" value="Dimeric alpha+beta barrel"/>
    <property type="match status" value="1"/>
</dbReference>
<evidence type="ECO:0000259" key="1">
    <source>
        <dbReference type="PROSITE" id="PS51725"/>
    </source>
</evidence>